<dbReference type="InterPro" id="IPR019734">
    <property type="entry name" value="TPR_rpt"/>
</dbReference>
<organism evidence="2 3">
    <name type="scientific">Sumerlaea chitinivorans</name>
    <dbReference type="NCBI Taxonomy" id="2250252"/>
    <lineage>
        <taxon>Bacteria</taxon>
        <taxon>Candidatus Sumerlaeota</taxon>
        <taxon>Candidatus Sumerlaeia</taxon>
        <taxon>Candidatus Sumerlaeales</taxon>
        <taxon>Candidatus Sumerlaeaceae</taxon>
        <taxon>Candidatus Sumerlaea</taxon>
    </lineage>
</organism>
<reference evidence="2 3" key="1">
    <citation type="submission" date="2018-05" db="EMBL/GenBank/DDBJ databases">
        <title>A metagenomic window into the 2 km-deep terrestrial subsurface aquifer revealed taxonomically and functionally diverse microbial community comprising novel uncultured bacterial lineages.</title>
        <authorList>
            <person name="Kadnikov V.V."/>
            <person name="Mardanov A.V."/>
            <person name="Beletsky A.V."/>
            <person name="Banks D."/>
            <person name="Pimenov N.V."/>
            <person name="Frank Y.A."/>
            <person name="Karnachuk O.V."/>
            <person name="Ravin N.V."/>
        </authorList>
    </citation>
    <scope>NUCLEOTIDE SEQUENCE [LARGE SCALE GENOMIC DNA]</scope>
    <source>
        <strain evidence="2">BY</strain>
    </source>
</reference>
<dbReference type="AlphaFoldDB" id="A0A2Z4Y6T0"/>
<keyword evidence="1" id="KW-0802">TPR repeat</keyword>
<proteinExistence type="predicted"/>
<evidence type="ECO:0000313" key="2">
    <source>
        <dbReference type="EMBL" id="AXA36203.1"/>
    </source>
</evidence>
<feature type="repeat" description="TPR" evidence="1">
    <location>
        <begin position="94"/>
        <end position="127"/>
    </location>
</feature>
<dbReference type="SUPFAM" id="SSF48452">
    <property type="entry name" value="TPR-like"/>
    <property type="match status" value="1"/>
</dbReference>
<protein>
    <submittedName>
        <fullName evidence="2">Uncharacterized protein</fullName>
    </submittedName>
</protein>
<dbReference type="Pfam" id="PF13181">
    <property type="entry name" value="TPR_8"/>
    <property type="match status" value="1"/>
</dbReference>
<accession>A0A2Z4Y6T0</accession>
<name>A0A2Z4Y6T0_SUMC1</name>
<dbReference type="Gene3D" id="1.25.40.10">
    <property type="entry name" value="Tetratricopeptide repeat domain"/>
    <property type="match status" value="1"/>
</dbReference>
<dbReference type="PROSITE" id="PS50005">
    <property type="entry name" value="TPR"/>
    <property type="match status" value="1"/>
</dbReference>
<sequence length="224" mass="25915">MRKLWATICLLAGLGFLLIGYYTGSTYYGRLYDVMASRGVHSIDVYEARLKRAVGYDPTYGYARAKLAQYYLRHGTSSMALNEQLKAMETFNSVRNFAQLGTIYLRFGKEKEAKETFERAVRMNPNFIEGWERLALLALREGDSERVQELTGEILRRDVKNLNAYYLRAKDSEQRGDLNGALLNYQMISAELYRRKSPLKDAMFTEKDIREKLDLLKKQLESQG</sequence>
<dbReference type="EMBL" id="CP030759">
    <property type="protein sequence ID" value="AXA36203.1"/>
    <property type="molecule type" value="Genomic_DNA"/>
</dbReference>
<evidence type="ECO:0000313" key="3">
    <source>
        <dbReference type="Proteomes" id="UP000262583"/>
    </source>
</evidence>
<gene>
    <name evidence="2" type="ORF">BRCON_1426</name>
</gene>
<dbReference type="PROSITE" id="PS50293">
    <property type="entry name" value="TPR_REGION"/>
    <property type="match status" value="1"/>
</dbReference>
<dbReference type="Proteomes" id="UP000262583">
    <property type="component" value="Chromosome"/>
</dbReference>
<evidence type="ECO:0000256" key="1">
    <source>
        <dbReference type="PROSITE-ProRule" id="PRU00339"/>
    </source>
</evidence>
<dbReference type="InterPro" id="IPR011990">
    <property type="entry name" value="TPR-like_helical_dom_sf"/>
</dbReference>
<dbReference type="KEGG" id="schv:BRCON_1426"/>